<keyword evidence="3" id="KW-0677">Repeat</keyword>
<comment type="caution">
    <text evidence="5">The sequence shown here is derived from an EMBL/GenBank/DDBJ whole genome shotgun (WGS) entry which is preliminary data.</text>
</comment>
<evidence type="ECO:0000256" key="1">
    <source>
        <dbReference type="ARBA" id="ARBA00022468"/>
    </source>
</evidence>
<dbReference type="RefSeq" id="XP_067081314.1">
    <property type="nucleotide sequence ID" value="XM_067225213.1"/>
</dbReference>
<dbReference type="GO" id="GO:0005829">
    <property type="term" value="C:cytosol"/>
    <property type="evidence" value="ECO:0007669"/>
    <property type="project" value="TreeGrafter"/>
</dbReference>
<dbReference type="GO" id="GO:0031267">
    <property type="term" value="F:small GTPase binding"/>
    <property type="evidence" value="ECO:0007669"/>
    <property type="project" value="TreeGrafter"/>
</dbReference>
<keyword evidence="1" id="KW-0343">GTPase activation</keyword>
<proteinExistence type="predicted"/>
<keyword evidence="2" id="KW-0433">Leucine-rich repeat</keyword>
<dbReference type="EMBL" id="CZPT02001461">
    <property type="protein sequence ID" value="SCU70513.1"/>
    <property type="molecule type" value="Genomic_DNA"/>
</dbReference>
<dbReference type="Gene3D" id="3.80.10.10">
    <property type="entry name" value="Ribonuclease Inhibitor"/>
    <property type="match status" value="3"/>
</dbReference>
<dbReference type="GeneID" id="92376027"/>
<feature type="region of interest" description="Disordered" evidence="4">
    <location>
        <begin position="1"/>
        <end position="20"/>
    </location>
</feature>
<dbReference type="InterPro" id="IPR001611">
    <property type="entry name" value="Leu-rich_rpt"/>
</dbReference>
<dbReference type="Proteomes" id="UP000195570">
    <property type="component" value="Unassembled WGS sequence"/>
</dbReference>
<dbReference type="PANTHER" id="PTHR24113:SF12">
    <property type="entry name" value="RAN GTPASE-ACTIVATING PROTEIN 1"/>
    <property type="match status" value="1"/>
</dbReference>
<evidence type="ECO:0000256" key="3">
    <source>
        <dbReference type="ARBA" id="ARBA00022737"/>
    </source>
</evidence>
<evidence type="ECO:0000256" key="4">
    <source>
        <dbReference type="SAM" id="MobiDB-lite"/>
    </source>
</evidence>
<dbReference type="InterPro" id="IPR032675">
    <property type="entry name" value="LRR_dom_sf"/>
</dbReference>
<dbReference type="GO" id="GO:0048471">
    <property type="term" value="C:perinuclear region of cytoplasm"/>
    <property type="evidence" value="ECO:0007669"/>
    <property type="project" value="TreeGrafter"/>
</dbReference>
<dbReference type="VEuPathDB" id="TriTrypDB:TEOVI_000208700"/>
<organism evidence="5 6">
    <name type="scientific">Trypanosoma equiperdum</name>
    <dbReference type="NCBI Taxonomy" id="5694"/>
    <lineage>
        <taxon>Eukaryota</taxon>
        <taxon>Discoba</taxon>
        <taxon>Euglenozoa</taxon>
        <taxon>Kinetoplastea</taxon>
        <taxon>Metakinetoplastina</taxon>
        <taxon>Trypanosomatida</taxon>
        <taxon>Trypanosomatidae</taxon>
        <taxon>Trypanosoma</taxon>
    </lineage>
</organism>
<dbReference type="InterPro" id="IPR027038">
    <property type="entry name" value="RanGap"/>
</dbReference>
<keyword evidence="6" id="KW-1185">Reference proteome</keyword>
<dbReference type="SUPFAM" id="SSF52047">
    <property type="entry name" value="RNI-like"/>
    <property type="match status" value="1"/>
</dbReference>
<evidence type="ECO:0000256" key="2">
    <source>
        <dbReference type="ARBA" id="ARBA00022614"/>
    </source>
</evidence>
<evidence type="ECO:0000313" key="5">
    <source>
        <dbReference type="EMBL" id="SCU70513.1"/>
    </source>
</evidence>
<dbReference type="SMART" id="SM00368">
    <property type="entry name" value="LRR_RI"/>
    <property type="match status" value="6"/>
</dbReference>
<protein>
    <submittedName>
        <fullName evidence="5">Leucine Rich repeat, putative</fullName>
    </submittedName>
</protein>
<dbReference type="Pfam" id="PF13516">
    <property type="entry name" value="LRR_6"/>
    <property type="match status" value="5"/>
</dbReference>
<dbReference type="FunFam" id="3.80.10.10:FF:001341">
    <property type="entry name" value="Leucine Rich repeat, putative"/>
    <property type="match status" value="1"/>
</dbReference>
<name>A0A1G4IE02_TRYEQ</name>
<dbReference type="GO" id="GO:0005096">
    <property type="term" value="F:GTPase activator activity"/>
    <property type="evidence" value="ECO:0007669"/>
    <property type="project" value="UniProtKB-KW"/>
</dbReference>
<dbReference type="AlphaFoldDB" id="A0A1G4IE02"/>
<sequence>MGRRKEKIPPPGTNKDPTTNFYSRKKWRMVFLSNVLELQGKKLIPRGMQIIGNALMKNRHVVKLELAHNDIGDAGAITLAELLRRNDTIQHLNLAQNKVTDVGGIALASAFIPNVSPNGQAGLWNRTLFTLVLSGNEMGDATLLAISKAAACHRDLMRVDLSWNKIGPLGTKCLGRSMQRNPNCTYILIGNQIGDEGTEHLCEALKRYSGKGTSSLNLLRNDVRYRGAKAVGRLIENNEYILDVSLHSNTLGLRGMQEIRHHLTSAPNRLRSLNLSNCMLGDSGAEELALLIDADLPTLERLSASDNDLTDIGGVAIVKALMTNNSLVAVNCSGNSFGAETVELTMKLVEKAKVLKQLDFTNSIESSDMRRTLAFAASDADGLSIDVGEMQEDTYEGTVQRITEHMQLTLDAEAERAKSRKGKKRGKKAAST</sequence>
<dbReference type="GO" id="GO:0006913">
    <property type="term" value="P:nucleocytoplasmic transport"/>
    <property type="evidence" value="ECO:0007669"/>
    <property type="project" value="TreeGrafter"/>
</dbReference>
<feature type="compositionally biased region" description="Basic residues" evidence="4">
    <location>
        <begin position="418"/>
        <end position="432"/>
    </location>
</feature>
<dbReference type="PANTHER" id="PTHR24113">
    <property type="entry name" value="RAN GTPASE-ACTIVATING PROTEIN 1"/>
    <property type="match status" value="1"/>
</dbReference>
<gene>
    <name evidence="5" type="ORF">TEOVI_000208700</name>
</gene>
<reference evidence="5" key="1">
    <citation type="submission" date="2016-09" db="EMBL/GenBank/DDBJ databases">
        <authorList>
            <person name="Hebert L."/>
            <person name="Moumen B."/>
        </authorList>
    </citation>
    <scope>NUCLEOTIDE SEQUENCE [LARGE SCALE GENOMIC DNA]</scope>
    <source>
        <strain evidence="5">OVI</strain>
    </source>
</reference>
<accession>A0A1G4IE02</accession>
<dbReference type="GO" id="GO:0005634">
    <property type="term" value="C:nucleus"/>
    <property type="evidence" value="ECO:0007669"/>
    <property type="project" value="TreeGrafter"/>
</dbReference>
<evidence type="ECO:0000313" key="6">
    <source>
        <dbReference type="Proteomes" id="UP000195570"/>
    </source>
</evidence>
<feature type="region of interest" description="Disordered" evidence="4">
    <location>
        <begin position="411"/>
        <end position="432"/>
    </location>
</feature>